<evidence type="ECO:0000313" key="8">
    <source>
        <dbReference type="EMBL" id="SME94661.1"/>
    </source>
</evidence>
<keyword evidence="4 6" id="KW-0472">Membrane</keyword>
<evidence type="ECO:0000256" key="1">
    <source>
        <dbReference type="ARBA" id="ARBA00004141"/>
    </source>
</evidence>
<dbReference type="Pfam" id="PF01740">
    <property type="entry name" value="STAS"/>
    <property type="match status" value="1"/>
</dbReference>
<keyword evidence="2 6" id="KW-0812">Transmembrane</keyword>
<feature type="transmembrane region" description="Helical" evidence="6">
    <location>
        <begin position="182"/>
        <end position="200"/>
    </location>
</feature>
<dbReference type="PANTHER" id="PTHR11814">
    <property type="entry name" value="SULFATE TRANSPORTER"/>
    <property type="match status" value="1"/>
</dbReference>
<dbReference type="Proteomes" id="UP000192911">
    <property type="component" value="Unassembled WGS sequence"/>
</dbReference>
<protein>
    <submittedName>
        <fullName evidence="8">Sulfate permease, MFS superfamily</fullName>
    </submittedName>
</protein>
<dbReference type="InterPro" id="IPR011547">
    <property type="entry name" value="SLC26A/SulP_dom"/>
</dbReference>
<sequence length="566" mass="59156">MTIDTGHAAARHLQDPAHYAPPGPPPPRAMRLAKDVLAGLSIAGLLLPEAVAYAGIANLPPQAGVVALLAGLVVYALAGSSRFAIVSATSSSAAVLAATVSAVSGPALAVAAALVAATGALFLLAGAARLGGVSDFIAKPVLRGFAFGLALTIIVKQLPGVLGVTAQFSDAPRMAYDLLRQAPHWNLASVALGVGALAILSMLGRSARIPATLVVILLGIGAGHWVDWRHWGIGVVGSIDLRDVRFGLPAFRRPEWLQTTELAFALMLILYAESYGSIRTFALKHGDRISANRDLIALGSANLVSGLLQGMPVGAGYSATSANETAGAQTRLAGLCAALVVALVVTFLLGELARIPEPVLAAIVIHAVSHSINPGIFRPYWQWRRDRLLAVAALAGVLLFGVMHGLLAAIAVSLFLTLRDLSVPSVSVLGRLRESHDFVDVSAHADAKPVDGILIVRPEVPLFFANAERVLSEVRLLAASREDKPQTVMLSLEETPDVDGSAIEAILVFAAELRSRGQRLVLARLKPRALAALTRAAEDILPPQALRELSVDECVQSVLAERAMSG</sequence>
<feature type="transmembrane region" description="Helical" evidence="6">
    <location>
        <begin position="262"/>
        <end position="283"/>
    </location>
</feature>
<feature type="region of interest" description="Disordered" evidence="5">
    <location>
        <begin position="1"/>
        <end position="25"/>
    </location>
</feature>
<evidence type="ECO:0000259" key="7">
    <source>
        <dbReference type="PROSITE" id="PS50801"/>
    </source>
</evidence>
<reference evidence="9" key="1">
    <citation type="submission" date="2017-04" db="EMBL/GenBank/DDBJ databases">
        <authorList>
            <person name="Varghese N."/>
            <person name="Submissions S."/>
        </authorList>
    </citation>
    <scope>NUCLEOTIDE SEQUENCE [LARGE SCALE GENOMIC DNA]</scope>
    <source>
        <strain evidence="9">Ballard 720</strain>
    </source>
</reference>
<feature type="transmembrane region" description="Helical" evidence="6">
    <location>
        <begin position="207"/>
        <end position="226"/>
    </location>
</feature>
<feature type="transmembrane region" description="Helical" evidence="6">
    <location>
        <begin position="332"/>
        <end position="350"/>
    </location>
</feature>
<dbReference type="GeneID" id="95549301"/>
<evidence type="ECO:0000256" key="6">
    <source>
        <dbReference type="SAM" id="Phobius"/>
    </source>
</evidence>
<name>A0A1X7CD96_TRICW</name>
<comment type="subcellular location">
    <subcellularLocation>
        <location evidence="1">Membrane</location>
        <topology evidence="1">Multi-pass membrane protein</topology>
    </subcellularLocation>
</comment>
<dbReference type="AlphaFoldDB" id="A0A1X7CD96"/>
<dbReference type="STRING" id="28094.SAMN06295900_101220"/>
<proteinExistence type="predicted"/>
<organism evidence="8 9">
    <name type="scientific">Trinickia caryophylli</name>
    <name type="common">Paraburkholderia caryophylli</name>
    <dbReference type="NCBI Taxonomy" id="28094"/>
    <lineage>
        <taxon>Bacteria</taxon>
        <taxon>Pseudomonadati</taxon>
        <taxon>Pseudomonadota</taxon>
        <taxon>Betaproteobacteria</taxon>
        <taxon>Burkholderiales</taxon>
        <taxon>Burkholderiaceae</taxon>
        <taxon>Trinickia</taxon>
    </lineage>
</organism>
<feature type="transmembrane region" description="Helical" evidence="6">
    <location>
        <begin position="140"/>
        <end position="162"/>
    </location>
</feature>
<accession>A0A1X7CD96</accession>
<dbReference type="Pfam" id="PF00916">
    <property type="entry name" value="Sulfate_transp"/>
    <property type="match status" value="1"/>
</dbReference>
<evidence type="ECO:0000256" key="3">
    <source>
        <dbReference type="ARBA" id="ARBA00022989"/>
    </source>
</evidence>
<dbReference type="GO" id="GO:0055085">
    <property type="term" value="P:transmembrane transport"/>
    <property type="evidence" value="ECO:0007669"/>
    <property type="project" value="InterPro"/>
</dbReference>
<feature type="transmembrane region" description="Helical" evidence="6">
    <location>
        <begin position="36"/>
        <end position="56"/>
    </location>
</feature>
<dbReference type="InterPro" id="IPR001902">
    <property type="entry name" value="SLC26A/SulP_fam"/>
</dbReference>
<keyword evidence="9" id="KW-1185">Reference proteome</keyword>
<gene>
    <name evidence="8" type="ORF">SAMN06295900_101220</name>
</gene>
<dbReference type="Gene3D" id="3.30.750.24">
    <property type="entry name" value="STAS domain"/>
    <property type="match status" value="1"/>
</dbReference>
<keyword evidence="3 6" id="KW-1133">Transmembrane helix</keyword>
<evidence type="ECO:0000313" key="9">
    <source>
        <dbReference type="Proteomes" id="UP000192911"/>
    </source>
</evidence>
<dbReference type="InterPro" id="IPR036513">
    <property type="entry name" value="STAS_dom_sf"/>
</dbReference>
<dbReference type="OrthoDB" id="9177189at2"/>
<dbReference type="InterPro" id="IPR002645">
    <property type="entry name" value="STAS_dom"/>
</dbReference>
<dbReference type="CDD" id="cd07042">
    <property type="entry name" value="STAS_SulP_like_sulfate_transporter"/>
    <property type="match status" value="1"/>
</dbReference>
<evidence type="ECO:0000256" key="5">
    <source>
        <dbReference type="SAM" id="MobiDB-lite"/>
    </source>
</evidence>
<dbReference type="RefSeq" id="WP_085223459.1">
    <property type="nucleotide sequence ID" value="NZ_BSQD01000001.1"/>
</dbReference>
<dbReference type="EMBL" id="FXAH01000001">
    <property type="protein sequence ID" value="SME94661.1"/>
    <property type="molecule type" value="Genomic_DNA"/>
</dbReference>
<feature type="transmembrane region" description="Helical" evidence="6">
    <location>
        <begin position="108"/>
        <end position="128"/>
    </location>
</feature>
<dbReference type="PROSITE" id="PS50801">
    <property type="entry name" value="STAS"/>
    <property type="match status" value="1"/>
</dbReference>
<feature type="transmembrane region" description="Helical" evidence="6">
    <location>
        <begin position="388"/>
        <end position="416"/>
    </location>
</feature>
<dbReference type="SUPFAM" id="SSF52091">
    <property type="entry name" value="SpoIIaa-like"/>
    <property type="match status" value="1"/>
</dbReference>
<feature type="domain" description="STAS" evidence="7">
    <location>
        <begin position="443"/>
        <end position="558"/>
    </location>
</feature>
<evidence type="ECO:0000256" key="4">
    <source>
        <dbReference type="ARBA" id="ARBA00023136"/>
    </source>
</evidence>
<dbReference type="GO" id="GO:0016020">
    <property type="term" value="C:membrane"/>
    <property type="evidence" value="ECO:0007669"/>
    <property type="project" value="UniProtKB-SubCell"/>
</dbReference>
<evidence type="ECO:0000256" key="2">
    <source>
        <dbReference type="ARBA" id="ARBA00022692"/>
    </source>
</evidence>
<feature type="transmembrane region" description="Helical" evidence="6">
    <location>
        <begin position="62"/>
        <end position="78"/>
    </location>
</feature>